<dbReference type="PROSITE" id="PS51532">
    <property type="entry name" value="PITH"/>
    <property type="match status" value="1"/>
</dbReference>
<comment type="similarity">
    <text evidence="1">Belongs to the PITHD1 family.</text>
</comment>
<sequence length="231" mass="25600">MPHHHDHDHSHSHGHGEDGHHDHDHDHSSDITPALQSNLYQQIDFDGIVTLNEAESKSGAAIVKKTWAQRLDELPELESDVDEQLLMYIPFTGQTKLHSLLLFSAPTASAPKTVKLFRNRPDLDFSTAADLAPTQTLSVPQTLTGPTSDVLEIPLNRAQFNTTTSITLFFEENWSQGEEEVTRVSYVGFKGQHMALNREPVTFLYEAAANPRDHAVIQGVQGVGRTIGPGR</sequence>
<evidence type="ECO:0000256" key="1">
    <source>
        <dbReference type="ARBA" id="ARBA00025788"/>
    </source>
</evidence>
<dbReference type="AlphaFoldDB" id="A0A8A1M3J7"/>
<dbReference type="InterPro" id="IPR037047">
    <property type="entry name" value="PITH_dom_sf"/>
</dbReference>
<proteinExistence type="inferred from homology"/>
<dbReference type="GO" id="GO:0005634">
    <property type="term" value="C:nucleus"/>
    <property type="evidence" value="ECO:0007669"/>
    <property type="project" value="TreeGrafter"/>
</dbReference>
<evidence type="ECO:0000313" key="4">
    <source>
        <dbReference type="EMBL" id="QSS59333.1"/>
    </source>
</evidence>
<dbReference type="FunFam" id="2.60.120.470:FF:000003">
    <property type="entry name" value="DUF1000 domain protein (AFU_orthologue AFUA_1G09230)"/>
    <property type="match status" value="1"/>
</dbReference>
<dbReference type="Proteomes" id="UP000663671">
    <property type="component" value="Chromosome 2"/>
</dbReference>
<evidence type="ECO:0000256" key="2">
    <source>
        <dbReference type="SAM" id="MobiDB-lite"/>
    </source>
</evidence>
<protein>
    <submittedName>
        <fullName evidence="4">DUF1000 domain-containing protein</fullName>
    </submittedName>
</protein>
<dbReference type="SUPFAM" id="SSF49785">
    <property type="entry name" value="Galactose-binding domain-like"/>
    <property type="match status" value="1"/>
</dbReference>
<name>A0A8A1M3J7_AJECA</name>
<feature type="compositionally biased region" description="Basic and acidic residues" evidence="2">
    <location>
        <begin position="1"/>
        <end position="29"/>
    </location>
</feature>
<dbReference type="InterPro" id="IPR010400">
    <property type="entry name" value="PITH_dom"/>
</dbReference>
<gene>
    <name evidence="4" type="ORF">I7I51_08768</name>
</gene>
<dbReference type="PANTHER" id="PTHR12175:SF1">
    <property type="entry name" value="PITH DOMAIN-CONTAINING PROTEIN 1"/>
    <property type="match status" value="1"/>
</dbReference>
<dbReference type="GO" id="GO:0005737">
    <property type="term" value="C:cytoplasm"/>
    <property type="evidence" value="ECO:0007669"/>
    <property type="project" value="UniProtKB-ARBA"/>
</dbReference>
<dbReference type="EMBL" id="CP069109">
    <property type="protein sequence ID" value="QSS59333.1"/>
    <property type="molecule type" value="Genomic_DNA"/>
</dbReference>
<dbReference type="InterPro" id="IPR045099">
    <property type="entry name" value="PITH1-like"/>
</dbReference>
<dbReference type="VEuPathDB" id="FungiDB:I7I51_08768"/>
<feature type="region of interest" description="Disordered" evidence="2">
    <location>
        <begin position="1"/>
        <end position="31"/>
    </location>
</feature>
<dbReference type="InterPro" id="IPR008979">
    <property type="entry name" value="Galactose-bd-like_sf"/>
</dbReference>
<dbReference type="OrthoDB" id="2635at2759"/>
<evidence type="ECO:0000313" key="5">
    <source>
        <dbReference type="Proteomes" id="UP000663671"/>
    </source>
</evidence>
<dbReference type="Gene3D" id="2.60.120.470">
    <property type="entry name" value="PITH domain"/>
    <property type="match status" value="1"/>
</dbReference>
<accession>A0A8A1M3J7</accession>
<organism evidence="4 5">
    <name type="scientific">Ajellomyces capsulatus</name>
    <name type="common">Darling's disease fungus</name>
    <name type="synonym">Histoplasma capsulatum</name>
    <dbReference type="NCBI Taxonomy" id="5037"/>
    <lineage>
        <taxon>Eukaryota</taxon>
        <taxon>Fungi</taxon>
        <taxon>Dikarya</taxon>
        <taxon>Ascomycota</taxon>
        <taxon>Pezizomycotina</taxon>
        <taxon>Eurotiomycetes</taxon>
        <taxon>Eurotiomycetidae</taxon>
        <taxon>Onygenales</taxon>
        <taxon>Ajellomycetaceae</taxon>
        <taxon>Histoplasma</taxon>
    </lineage>
</organism>
<dbReference type="PANTHER" id="PTHR12175">
    <property type="entry name" value="AD039 HT014 THIOREDOXIN FAMILY TRP26"/>
    <property type="match status" value="1"/>
</dbReference>
<dbReference type="Pfam" id="PF06201">
    <property type="entry name" value="PITH"/>
    <property type="match status" value="1"/>
</dbReference>
<feature type="domain" description="PITH" evidence="3">
    <location>
        <begin position="28"/>
        <end position="209"/>
    </location>
</feature>
<reference evidence="4" key="1">
    <citation type="submission" date="2021-01" db="EMBL/GenBank/DDBJ databases">
        <title>Chromosome-level genome assembly of a human fungal pathogen reveals clustering of transcriptionally co-regulated genes.</title>
        <authorList>
            <person name="Voorhies M."/>
            <person name="Cohen S."/>
            <person name="Shea T.P."/>
            <person name="Petrus S."/>
            <person name="Munoz J.F."/>
            <person name="Poplawski S."/>
            <person name="Goldman W.E."/>
            <person name="Michael T."/>
            <person name="Cuomo C.A."/>
            <person name="Sil A."/>
            <person name="Beyhan S."/>
        </authorList>
    </citation>
    <scope>NUCLEOTIDE SEQUENCE</scope>
    <source>
        <strain evidence="4">WU24</strain>
    </source>
</reference>
<evidence type="ECO:0000259" key="3">
    <source>
        <dbReference type="PROSITE" id="PS51532"/>
    </source>
</evidence>